<dbReference type="Proteomes" id="UP000828390">
    <property type="component" value="Unassembled WGS sequence"/>
</dbReference>
<name>A0A9D4BSF8_DREPO</name>
<comment type="caution">
    <text evidence="1">The sequence shown here is derived from an EMBL/GenBank/DDBJ whole genome shotgun (WGS) entry which is preliminary data.</text>
</comment>
<protein>
    <submittedName>
        <fullName evidence="1">Uncharacterized protein</fullName>
    </submittedName>
</protein>
<evidence type="ECO:0000313" key="2">
    <source>
        <dbReference type="Proteomes" id="UP000828390"/>
    </source>
</evidence>
<organism evidence="1 2">
    <name type="scientific">Dreissena polymorpha</name>
    <name type="common">Zebra mussel</name>
    <name type="synonym">Mytilus polymorpha</name>
    <dbReference type="NCBI Taxonomy" id="45954"/>
    <lineage>
        <taxon>Eukaryota</taxon>
        <taxon>Metazoa</taxon>
        <taxon>Spiralia</taxon>
        <taxon>Lophotrochozoa</taxon>
        <taxon>Mollusca</taxon>
        <taxon>Bivalvia</taxon>
        <taxon>Autobranchia</taxon>
        <taxon>Heteroconchia</taxon>
        <taxon>Euheterodonta</taxon>
        <taxon>Imparidentia</taxon>
        <taxon>Neoheterodontei</taxon>
        <taxon>Myida</taxon>
        <taxon>Dreissenoidea</taxon>
        <taxon>Dreissenidae</taxon>
        <taxon>Dreissena</taxon>
    </lineage>
</organism>
<keyword evidence="2" id="KW-1185">Reference proteome</keyword>
<evidence type="ECO:0000313" key="1">
    <source>
        <dbReference type="EMBL" id="KAH3707525.1"/>
    </source>
</evidence>
<accession>A0A9D4BSF8</accession>
<dbReference type="EMBL" id="JAIWYP010000014">
    <property type="protein sequence ID" value="KAH3707525.1"/>
    <property type="molecule type" value="Genomic_DNA"/>
</dbReference>
<reference evidence="1" key="1">
    <citation type="journal article" date="2019" name="bioRxiv">
        <title>The Genome of the Zebra Mussel, Dreissena polymorpha: A Resource for Invasive Species Research.</title>
        <authorList>
            <person name="McCartney M.A."/>
            <person name="Auch B."/>
            <person name="Kono T."/>
            <person name="Mallez S."/>
            <person name="Zhang Y."/>
            <person name="Obille A."/>
            <person name="Becker A."/>
            <person name="Abrahante J.E."/>
            <person name="Garbe J."/>
            <person name="Badalamenti J.P."/>
            <person name="Herman A."/>
            <person name="Mangelson H."/>
            <person name="Liachko I."/>
            <person name="Sullivan S."/>
            <person name="Sone E.D."/>
            <person name="Koren S."/>
            <person name="Silverstein K.A.T."/>
            <person name="Beckman K.B."/>
            <person name="Gohl D.M."/>
        </authorList>
    </citation>
    <scope>NUCLEOTIDE SEQUENCE</scope>
    <source>
        <strain evidence="1">Duluth1</strain>
        <tissue evidence="1">Whole animal</tissue>
    </source>
</reference>
<reference evidence="1" key="2">
    <citation type="submission" date="2020-11" db="EMBL/GenBank/DDBJ databases">
        <authorList>
            <person name="McCartney M.A."/>
            <person name="Auch B."/>
            <person name="Kono T."/>
            <person name="Mallez S."/>
            <person name="Becker A."/>
            <person name="Gohl D.M."/>
            <person name="Silverstein K.A.T."/>
            <person name="Koren S."/>
            <person name="Bechman K.B."/>
            <person name="Herman A."/>
            <person name="Abrahante J.E."/>
            <person name="Garbe J."/>
        </authorList>
    </citation>
    <scope>NUCLEOTIDE SEQUENCE</scope>
    <source>
        <strain evidence="1">Duluth1</strain>
        <tissue evidence="1">Whole animal</tissue>
    </source>
</reference>
<dbReference type="AlphaFoldDB" id="A0A9D4BSF8"/>
<sequence length="146" mass="15957">MEMLTRYHVFQTQLSPCPSYVVGIIPADLPCGGCHYCARAHDQWAAFTDDVDDATGLVEQGSFQTRGDQTTSEHEPSVRIEGAVCSSTQSDCTEVENVQSVYDVSNRQETAGQLGSYPWDSGGETITLSCQVVATRTQQKPVTRTM</sequence>
<gene>
    <name evidence="1" type="ORF">DPMN_066933</name>
</gene>
<proteinExistence type="predicted"/>